<feature type="compositionally biased region" description="Pro residues" evidence="2">
    <location>
        <begin position="313"/>
        <end position="329"/>
    </location>
</feature>
<keyword evidence="4" id="KW-1185">Reference proteome</keyword>
<organism evidence="3 4">
    <name type="scientific">Colletotrichum sojae</name>
    <dbReference type="NCBI Taxonomy" id="2175907"/>
    <lineage>
        <taxon>Eukaryota</taxon>
        <taxon>Fungi</taxon>
        <taxon>Dikarya</taxon>
        <taxon>Ascomycota</taxon>
        <taxon>Pezizomycotina</taxon>
        <taxon>Sordariomycetes</taxon>
        <taxon>Hypocreomycetidae</taxon>
        <taxon>Glomerellales</taxon>
        <taxon>Glomerellaceae</taxon>
        <taxon>Colletotrichum</taxon>
        <taxon>Colletotrichum orchidearum species complex</taxon>
    </lineage>
</organism>
<proteinExistence type="predicted"/>
<feature type="coiled-coil region" evidence="1">
    <location>
        <begin position="765"/>
        <end position="810"/>
    </location>
</feature>
<feature type="compositionally biased region" description="Basic and acidic residues" evidence="2">
    <location>
        <begin position="330"/>
        <end position="349"/>
    </location>
</feature>
<sequence>MASPGPSSHSPPHNFKHKPNSGEHGRDKIWFISGVSLDIPPWKSNILLSKAILLNPVNVKRLGDPSAQSLISNGHRKRRVYVNLVVLFRLVIRCQHLLFDHDAFWLFIRRCWGLPASPQQIEDLVDIYAKRRLIYIRSPRIQRRHVDLLTELIDTWNDRDPEPHQSRWPPPSVIADEWAFIKDEWDDLVRSQFSDFSSLIDDANPPVLGTFARHDDSDTTHTPMSFKIKNAAQRSAEPDRGRELFPERAARRASLSNPPPHGPKGPSNSITAPGPFEEAVDELIELQGQNPQKRKEAPEAADATPTKRQCVPEPAPSSPRSRPSPPHRPSPTEEDSKPDARVPERKPSADECLPASPKPSMPPSPLDTPTELSYATEQPKQPPFSPGQPGKPSKEATPSRSDTTPLKRGAAEFRENLPEAPLGGKEEVQHGHTANPSDADVILPFEARLNQQDERLEAVGELAKAVEEMAKAAEEHSKVVRDQAKAVEEQVRAAEVQAKSVEEQVKAVEEHVRTAESQARAAENQAKAAEVQARAAEDQAKLLAESSDLSRDIQKAHNDLTVYTATKCSDALAKLDVLTGELSALAEQVAACRRDAEEMQHHQEQQATEQKYQLEAMSAGLHSRINGLQKDLRNSINDSQARQADTLSTHAQLKRGLHSATRALEAITDQQNIQAKAHLQHVEAASAHMKSMTTRMLSNESQRQNREENKGFETRLSKLESSLGESGTSSLPFAEFDERLKKAEYGVTTNSQLINNCRTLVEASKTRLDQQYSSLDNRISLLEQRFNNRVVEQDRSSKEQAERMDRLEAELLHFKKMTQPNHG</sequence>
<protein>
    <submittedName>
        <fullName evidence="3">Uncharacterized protein</fullName>
    </submittedName>
</protein>
<feature type="compositionally biased region" description="Low complexity" evidence="2">
    <location>
        <begin position="1"/>
        <end position="13"/>
    </location>
</feature>
<evidence type="ECO:0000313" key="4">
    <source>
        <dbReference type="Proteomes" id="UP000652219"/>
    </source>
</evidence>
<feature type="compositionally biased region" description="Polar residues" evidence="2">
    <location>
        <begin position="370"/>
        <end position="379"/>
    </location>
</feature>
<evidence type="ECO:0000313" key="3">
    <source>
        <dbReference type="EMBL" id="KAF6809060.1"/>
    </source>
</evidence>
<feature type="region of interest" description="Disordered" evidence="2">
    <location>
        <begin position="252"/>
        <end position="274"/>
    </location>
</feature>
<reference evidence="3 4" key="1">
    <citation type="journal article" date="2020" name="Phytopathology">
        <title>Genome Sequence Resources of Colletotrichum truncatum, C. plurivorum, C. musicola, and C. sojae: Four Species Pathogenic to Soybean (Glycine max).</title>
        <authorList>
            <person name="Rogerio F."/>
            <person name="Boufleur T.R."/>
            <person name="Ciampi-Guillardi M."/>
            <person name="Sukno S.A."/>
            <person name="Thon M.R."/>
            <person name="Massola Junior N.S."/>
            <person name="Baroncelli R."/>
        </authorList>
    </citation>
    <scope>NUCLEOTIDE SEQUENCE [LARGE SCALE GENOMIC DNA]</scope>
    <source>
        <strain evidence="3 4">LFN0009</strain>
    </source>
</reference>
<feature type="region of interest" description="Disordered" evidence="2">
    <location>
        <begin position="289"/>
        <end position="440"/>
    </location>
</feature>
<dbReference type="Proteomes" id="UP000652219">
    <property type="component" value="Unassembled WGS sequence"/>
</dbReference>
<gene>
    <name evidence="3" type="ORF">CSOJ01_07129</name>
</gene>
<feature type="compositionally biased region" description="Pro residues" evidence="2">
    <location>
        <begin position="356"/>
        <end position="366"/>
    </location>
</feature>
<feature type="region of interest" description="Disordered" evidence="2">
    <location>
        <begin position="1"/>
        <end position="22"/>
    </location>
</feature>
<evidence type="ECO:0000256" key="1">
    <source>
        <dbReference type="SAM" id="Coils"/>
    </source>
</evidence>
<feature type="coiled-coil region" evidence="1">
    <location>
        <begin position="470"/>
        <end position="546"/>
    </location>
</feature>
<keyword evidence="1" id="KW-0175">Coiled coil</keyword>
<name>A0A8H6MUT2_9PEZI</name>
<evidence type="ECO:0000256" key="2">
    <source>
        <dbReference type="SAM" id="MobiDB-lite"/>
    </source>
</evidence>
<comment type="caution">
    <text evidence="3">The sequence shown here is derived from an EMBL/GenBank/DDBJ whole genome shotgun (WGS) entry which is preliminary data.</text>
</comment>
<accession>A0A8H6MUT2</accession>
<dbReference type="AlphaFoldDB" id="A0A8H6MUT2"/>
<dbReference type="EMBL" id="WIGN01000107">
    <property type="protein sequence ID" value="KAF6809060.1"/>
    <property type="molecule type" value="Genomic_DNA"/>
</dbReference>